<dbReference type="PROSITE" id="PS50297">
    <property type="entry name" value="ANK_REP_REGION"/>
    <property type="match status" value="1"/>
</dbReference>
<dbReference type="OrthoDB" id="194358at2759"/>
<dbReference type="SMART" id="SM00248">
    <property type="entry name" value="ANK"/>
    <property type="match status" value="2"/>
</dbReference>
<feature type="region of interest" description="Disordered" evidence="2">
    <location>
        <begin position="523"/>
        <end position="564"/>
    </location>
</feature>
<dbReference type="Proteomes" id="UP000028545">
    <property type="component" value="Unassembled WGS sequence"/>
</dbReference>
<dbReference type="PROSITE" id="PS50088">
    <property type="entry name" value="ANK_REPEAT"/>
    <property type="match status" value="1"/>
</dbReference>
<dbReference type="Gene3D" id="3.30.870.10">
    <property type="entry name" value="Endonuclease Chain A"/>
    <property type="match status" value="1"/>
</dbReference>
<gene>
    <name evidence="3" type="ORF">SAPIO_CDS2466</name>
</gene>
<dbReference type="Gene3D" id="1.25.40.20">
    <property type="entry name" value="Ankyrin repeat-containing domain"/>
    <property type="match status" value="1"/>
</dbReference>
<dbReference type="InterPro" id="IPR036770">
    <property type="entry name" value="Ankyrin_rpt-contain_sf"/>
</dbReference>
<dbReference type="RefSeq" id="XP_016644849.1">
    <property type="nucleotide sequence ID" value="XM_016785473.1"/>
</dbReference>
<keyword evidence="1" id="KW-0040">ANK repeat</keyword>
<dbReference type="GeneID" id="27721538"/>
<evidence type="ECO:0000256" key="1">
    <source>
        <dbReference type="PROSITE-ProRule" id="PRU00023"/>
    </source>
</evidence>
<dbReference type="InterPro" id="IPR002110">
    <property type="entry name" value="Ankyrin_rpt"/>
</dbReference>
<dbReference type="Pfam" id="PF12796">
    <property type="entry name" value="Ank_2"/>
    <property type="match status" value="1"/>
</dbReference>
<dbReference type="AlphaFoldDB" id="A0A084GCI8"/>
<comment type="caution">
    <text evidence="3">The sequence shown here is derived from an EMBL/GenBank/DDBJ whole genome shotgun (WGS) entry which is preliminary data.</text>
</comment>
<dbReference type="KEGG" id="sapo:SAPIO_CDS2466"/>
<dbReference type="EMBL" id="JOWA01000086">
    <property type="protein sequence ID" value="KEZ45050.1"/>
    <property type="molecule type" value="Genomic_DNA"/>
</dbReference>
<feature type="compositionally biased region" description="Polar residues" evidence="2">
    <location>
        <begin position="526"/>
        <end position="538"/>
    </location>
</feature>
<evidence type="ECO:0000313" key="4">
    <source>
        <dbReference type="Proteomes" id="UP000028545"/>
    </source>
</evidence>
<protein>
    <submittedName>
        <fullName evidence="3">Uncharacterized protein</fullName>
    </submittedName>
</protein>
<organism evidence="3 4">
    <name type="scientific">Pseudallescheria apiosperma</name>
    <name type="common">Scedosporium apiospermum</name>
    <dbReference type="NCBI Taxonomy" id="563466"/>
    <lineage>
        <taxon>Eukaryota</taxon>
        <taxon>Fungi</taxon>
        <taxon>Dikarya</taxon>
        <taxon>Ascomycota</taxon>
        <taxon>Pezizomycotina</taxon>
        <taxon>Sordariomycetes</taxon>
        <taxon>Hypocreomycetidae</taxon>
        <taxon>Microascales</taxon>
        <taxon>Microascaceae</taxon>
        <taxon>Scedosporium</taxon>
    </lineage>
</organism>
<feature type="repeat" description="ANK" evidence="1">
    <location>
        <begin position="348"/>
        <end position="380"/>
    </location>
</feature>
<sequence length="564" mass="62469">MWSSREPRKLHKAPPAGELSSRAWEEEWDGPDLITNLPGNELATLINHELRFPKLIGVDVLCSYIKVDGLTRLLSSFEALAKRPQLALVRMITTTQHQLTEVAALQKLSSFGNVEIKVVVCDKPTFHATSWLFRRSCDESEHASGCMCRCVAVIGSSNMSSSALTTGFDMNVRLPGTSRSGMVTDNLAAMQDFSITFDHYWDGRNSFWGDPNNVVQFHSSRPSECHLVMERLRQRDSSKCDNPSCQDCIAHADHVRLSRPRRPVRPRLLSASLPIRPPLGESISGMAWQAATYPTDQSATSTSASPQPLLTPSLHRCLLAYYAAAHGYMTDDLANVDINHQEVELGLNGSTLLHCAAYGTHPETVDALLNQGADPNLRDSLGNTALHRALQSFCPLPDGSEYDPDTLQDYLDRQARVVRSLLTHMGGNALSVENSYGLKPIEYLIALDQSDGRLIDYGILAESPGREVKGEIAEKVFEKHKIPPVWSLDSNRLHEYGEAGSDRQLLFDQCRYPRWEELDRIIENPNDASQPHSDQSSLRLEGRLSTGANPAEPGGGNYWGRGVS</sequence>
<keyword evidence="4" id="KW-1185">Reference proteome</keyword>
<dbReference type="VEuPathDB" id="FungiDB:SAPIO_CDS2466"/>
<reference evidence="3 4" key="1">
    <citation type="journal article" date="2014" name="Genome Announc.">
        <title>Draft genome sequence of the pathogenic fungus Scedosporium apiospermum.</title>
        <authorList>
            <person name="Vandeputte P."/>
            <person name="Ghamrawi S."/>
            <person name="Rechenmann M."/>
            <person name="Iltis A."/>
            <person name="Giraud S."/>
            <person name="Fleury M."/>
            <person name="Thornton C."/>
            <person name="Delhaes L."/>
            <person name="Meyer W."/>
            <person name="Papon N."/>
            <person name="Bouchara J.P."/>
        </authorList>
    </citation>
    <scope>NUCLEOTIDE SEQUENCE [LARGE SCALE GENOMIC DNA]</scope>
    <source>
        <strain evidence="3 4">IHEM 14462</strain>
    </source>
</reference>
<evidence type="ECO:0000256" key="2">
    <source>
        <dbReference type="SAM" id="MobiDB-lite"/>
    </source>
</evidence>
<feature type="compositionally biased region" description="Gly residues" evidence="2">
    <location>
        <begin position="553"/>
        <end position="564"/>
    </location>
</feature>
<accession>A0A084GCI8</accession>
<evidence type="ECO:0000313" key="3">
    <source>
        <dbReference type="EMBL" id="KEZ45050.1"/>
    </source>
</evidence>
<feature type="region of interest" description="Disordered" evidence="2">
    <location>
        <begin position="1"/>
        <end position="23"/>
    </location>
</feature>
<dbReference type="HOGENOM" id="CLU_483244_0_0_1"/>
<name>A0A084GCI8_PSEDA</name>
<proteinExistence type="predicted"/>
<dbReference type="SUPFAM" id="SSF48403">
    <property type="entry name" value="Ankyrin repeat"/>
    <property type="match status" value="1"/>
</dbReference>